<dbReference type="Proteomes" id="UP000554766">
    <property type="component" value="Unassembled WGS sequence"/>
</dbReference>
<keyword evidence="3" id="KW-1185">Reference proteome</keyword>
<dbReference type="AlphaFoldDB" id="A0A7L4PB40"/>
<organism evidence="2 3">
    <name type="scientific">Pyrobaculum arsenaticum</name>
    <dbReference type="NCBI Taxonomy" id="121277"/>
    <lineage>
        <taxon>Archaea</taxon>
        <taxon>Thermoproteota</taxon>
        <taxon>Thermoprotei</taxon>
        <taxon>Thermoproteales</taxon>
        <taxon>Thermoproteaceae</taxon>
        <taxon>Pyrobaculum</taxon>
    </lineage>
</organism>
<dbReference type="InterPro" id="IPR004518">
    <property type="entry name" value="MazG-like_dom"/>
</dbReference>
<reference evidence="2 3" key="1">
    <citation type="journal article" date="2020" name="Nat. Commun.">
        <title>The structures of two archaeal type IV pili illuminate evolutionary relationships.</title>
        <authorList>
            <person name="Wang F."/>
            <person name="Baquero D.P."/>
            <person name="Su Z."/>
            <person name="Beltran L.C."/>
            <person name="Prangishvili D."/>
            <person name="Krupovic M."/>
            <person name="Egelman E.H."/>
        </authorList>
    </citation>
    <scope>NUCLEOTIDE SEQUENCE [LARGE SCALE GENOMIC DNA]</scope>
    <source>
        <strain evidence="2 3">2GA</strain>
    </source>
</reference>
<dbReference type="RefSeq" id="WP_011899745.1">
    <property type="nucleotide sequence ID" value="NZ_JAAVJF010000003.1"/>
</dbReference>
<dbReference type="GO" id="GO:0016787">
    <property type="term" value="F:hydrolase activity"/>
    <property type="evidence" value="ECO:0007669"/>
    <property type="project" value="UniProtKB-KW"/>
</dbReference>
<dbReference type="Gene3D" id="1.10.287.1080">
    <property type="entry name" value="MazG-like"/>
    <property type="match status" value="1"/>
</dbReference>
<dbReference type="Pfam" id="PF03819">
    <property type="entry name" value="MazG"/>
    <property type="match status" value="1"/>
</dbReference>
<accession>A0A7L4PB40</accession>
<name>A0A7L4PB40_9CREN</name>
<dbReference type="OMA" id="MQLAFSK"/>
<evidence type="ECO:0000313" key="3">
    <source>
        <dbReference type="Proteomes" id="UP000554766"/>
    </source>
</evidence>
<protein>
    <submittedName>
        <fullName evidence="2">Nucleotide pyrophosphohydrolase</fullName>
    </submittedName>
</protein>
<keyword evidence="2" id="KW-0378">Hydrolase</keyword>
<comment type="caution">
    <text evidence="2">The sequence shown here is derived from an EMBL/GenBank/DDBJ whole genome shotgun (WGS) entry which is preliminary data.</text>
</comment>
<evidence type="ECO:0000259" key="1">
    <source>
        <dbReference type="Pfam" id="PF03819"/>
    </source>
</evidence>
<evidence type="ECO:0000313" key="2">
    <source>
        <dbReference type="EMBL" id="NYR15824.1"/>
    </source>
</evidence>
<proteinExistence type="predicted"/>
<feature type="domain" description="NTP pyrophosphohydrolase MazG-like" evidence="1">
    <location>
        <begin position="35"/>
        <end position="111"/>
    </location>
</feature>
<sequence length="114" mass="13077">MDIRELIEMQLAFSKEKFPRFWVIDDEKDLVLRLEYLTNALAGEVGEAANLVKKAVRSTVYGHGDVKLEDVREALEEEITDVFIYTLTIAGLLGLDLEKSYLAKLEKNKKRFTP</sequence>
<dbReference type="GeneID" id="5055973"/>
<dbReference type="EMBL" id="JAAVJF010000003">
    <property type="protein sequence ID" value="NYR15824.1"/>
    <property type="molecule type" value="Genomic_DNA"/>
</dbReference>
<gene>
    <name evidence="2" type="ORF">HC235_07715</name>
</gene>
<dbReference type="SUPFAM" id="SSF101386">
    <property type="entry name" value="all-alpha NTP pyrophosphatases"/>
    <property type="match status" value="1"/>
</dbReference>